<evidence type="ECO:0008006" key="5">
    <source>
        <dbReference type="Google" id="ProtNLM"/>
    </source>
</evidence>
<sequence length="203" mass="21254">MFRISNKYLDRFTSKTFASVAAGVVVAGAGASAALVHSTSSQAARTSAVQVSQGDSGLVGPGTEGHTAKLPRQLPSEKADKKAALPTGVSTGTSFWDAQTASGKPMSYHTIASPYWPLGTKVKITVGKKSAVGVVEDFGPAEWAVAQHSPPAIIDLSEEMMQYFTGTRSNSIPIKFQVLEMGNGPVYRHSGTGYDMATGVSEK</sequence>
<evidence type="ECO:0000313" key="3">
    <source>
        <dbReference type="EMBL" id="GLY81410.1"/>
    </source>
</evidence>
<accession>A0A9W6VV42</accession>
<evidence type="ECO:0000313" key="4">
    <source>
        <dbReference type="Proteomes" id="UP001165135"/>
    </source>
</evidence>
<organism evidence="3 4">
    <name type="scientific">Actinoallomurus iriomotensis</name>
    <dbReference type="NCBI Taxonomy" id="478107"/>
    <lineage>
        <taxon>Bacteria</taxon>
        <taxon>Bacillati</taxon>
        <taxon>Actinomycetota</taxon>
        <taxon>Actinomycetes</taxon>
        <taxon>Streptosporangiales</taxon>
        <taxon>Thermomonosporaceae</taxon>
        <taxon>Actinoallomurus</taxon>
    </lineage>
</organism>
<dbReference type="InterPro" id="IPR036908">
    <property type="entry name" value="RlpA-like_sf"/>
</dbReference>
<dbReference type="AlphaFoldDB" id="A0A9W6VV42"/>
<dbReference type="Proteomes" id="UP001165135">
    <property type="component" value="Unassembled WGS sequence"/>
</dbReference>
<evidence type="ECO:0000256" key="2">
    <source>
        <dbReference type="SAM" id="SignalP"/>
    </source>
</evidence>
<feature type="region of interest" description="Disordered" evidence="1">
    <location>
        <begin position="52"/>
        <end position="83"/>
    </location>
</feature>
<name>A0A9W6VV42_9ACTN</name>
<proteinExistence type="predicted"/>
<feature type="signal peptide" evidence="2">
    <location>
        <begin position="1"/>
        <end position="33"/>
    </location>
</feature>
<evidence type="ECO:0000256" key="1">
    <source>
        <dbReference type="SAM" id="MobiDB-lite"/>
    </source>
</evidence>
<dbReference type="RefSeq" id="WP_285635834.1">
    <property type="nucleotide sequence ID" value="NZ_BSTJ01000019.1"/>
</dbReference>
<reference evidence="3" key="1">
    <citation type="submission" date="2023-03" db="EMBL/GenBank/DDBJ databases">
        <title>Actinoallomurus iriomotensis NBRC 103681.</title>
        <authorList>
            <person name="Ichikawa N."/>
            <person name="Sato H."/>
            <person name="Tonouchi N."/>
        </authorList>
    </citation>
    <scope>NUCLEOTIDE SEQUENCE</scope>
    <source>
        <strain evidence="3">NBRC 103681</strain>
    </source>
</reference>
<keyword evidence="2" id="KW-0732">Signal</keyword>
<comment type="caution">
    <text evidence="3">The sequence shown here is derived from an EMBL/GenBank/DDBJ whole genome shotgun (WGS) entry which is preliminary data.</text>
</comment>
<dbReference type="EMBL" id="BSTJ01000019">
    <property type="protein sequence ID" value="GLY81410.1"/>
    <property type="molecule type" value="Genomic_DNA"/>
</dbReference>
<gene>
    <name evidence="3" type="ORF">Airi01_096770</name>
</gene>
<protein>
    <recommendedName>
        <fullName evidence="5">RlpA-like protein double-psi beta-barrel domain-containing protein</fullName>
    </recommendedName>
</protein>
<feature type="chain" id="PRO_5040890195" description="RlpA-like protein double-psi beta-barrel domain-containing protein" evidence="2">
    <location>
        <begin position="34"/>
        <end position="203"/>
    </location>
</feature>
<dbReference type="Gene3D" id="2.40.40.10">
    <property type="entry name" value="RlpA-like domain"/>
    <property type="match status" value="1"/>
</dbReference>